<dbReference type="HOGENOM" id="CLU_670645_0_0_6"/>
<evidence type="ECO:0000259" key="2">
    <source>
        <dbReference type="Pfam" id="PF18862"/>
    </source>
</evidence>
<feature type="domain" description="ApeA N-terminal" evidence="2">
    <location>
        <begin position="6"/>
        <end position="205"/>
    </location>
</feature>
<evidence type="ECO:0000259" key="1">
    <source>
        <dbReference type="Pfam" id="PF18739"/>
    </source>
</evidence>
<reference evidence="3 4" key="1">
    <citation type="submission" date="2006-03" db="EMBL/GenBank/DDBJ databases">
        <title>Complete sequence of Shewanella denitrificans OS217.</title>
        <authorList>
            <consortium name="US DOE Joint Genome Institute"/>
            <person name="Copeland A."/>
            <person name="Lucas S."/>
            <person name="Lapidus A."/>
            <person name="Barry K."/>
            <person name="Detter J.C."/>
            <person name="Glavina del Rio T."/>
            <person name="Hammon N."/>
            <person name="Israni S."/>
            <person name="Dalin E."/>
            <person name="Tice H."/>
            <person name="Pitluck S."/>
            <person name="Brettin T."/>
            <person name="Bruce D."/>
            <person name="Han C."/>
            <person name="Tapia R."/>
            <person name="Gilna P."/>
            <person name="Kiss H."/>
            <person name="Schmutz J."/>
            <person name="Larimer F."/>
            <person name="Land M."/>
            <person name="Hauser L."/>
            <person name="Kyrpides N."/>
            <person name="Lykidis A."/>
            <person name="Richardson P."/>
        </authorList>
    </citation>
    <scope>NUCLEOTIDE SEQUENCE [LARGE SCALE GENOMIC DNA]</scope>
    <source>
        <strain evidence="4">OS217 / ATCC BAA-1090 / DSM 15013</strain>
    </source>
</reference>
<dbReference type="OrthoDB" id="8043414at2"/>
<evidence type="ECO:0000313" key="3">
    <source>
        <dbReference type="EMBL" id="ABE56086.1"/>
    </source>
</evidence>
<keyword evidence="4" id="KW-1185">Reference proteome</keyword>
<protein>
    <submittedName>
        <fullName evidence="3">Uncharacterized protein</fullName>
    </submittedName>
</protein>
<dbReference type="InterPro" id="IPR041223">
    <property type="entry name" value="ApeA_NTD"/>
</dbReference>
<evidence type="ECO:0000313" key="4">
    <source>
        <dbReference type="Proteomes" id="UP000001982"/>
    </source>
</evidence>
<accession>Q12KE0</accession>
<dbReference type="Pfam" id="PF18739">
    <property type="entry name" value="HEPN_Apea"/>
    <property type="match status" value="1"/>
</dbReference>
<organism evidence="3 4">
    <name type="scientific">Shewanella denitrificans (strain OS217 / ATCC BAA-1090 / DSM 15013)</name>
    <dbReference type="NCBI Taxonomy" id="318161"/>
    <lineage>
        <taxon>Bacteria</taxon>
        <taxon>Pseudomonadati</taxon>
        <taxon>Pseudomonadota</taxon>
        <taxon>Gammaproteobacteria</taxon>
        <taxon>Alteromonadales</taxon>
        <taxon>Shewanellaceae</taxon>
        <taxon>Shewanella</taxon>
    </lineage>
</organism>
<dbReference type="InterPro" id="IPR041229">
    <property type="entry name" value="HEPN_Apea"/>
</dbReference>
<feature type="domain" description="Apea-like HEPN" evidence="1">
    <location>
        <begin position="234"/>
        <end position="374"/>
    </location>
</feature>
<proteinExistence type="predicted"/>
<name>Q12KE0_SHEDO</name>
<dbReference type="Pfam" id="PF18862">
    <property type="entry name" value="ApeA_NTD1"/>
    <property type="match status" value="1"/>
</dbReference>
<dbReference type="eggNOG" id="ENOG502ZBP1">
    <property type="taxonomic scope" value="Bacteria"/>
</dbReference>
<dbReference type="AlphaFoldDB" id="Q12KE0"/>
<dbReference type="KEGG" id="sdn:Sden_2807"/>
<dbReference type="EMBL" id="CP000302">
    <property type="protein sequence ID" value="ABE56086.1"/>
    <property type="molecule type" value="Genomic_DNA"/>
</dbReference>
<gene>
    <name evidence="3" type="ordered locus">Sden_2807</name>
</gene>
<sequence length="410" mass="46977">MTYSNTIQPHIALTGKKRVEPDSDKFCSISLVVGNSHALLRRFTSFGYISFPDDGLVSQLNAQEHAPLFAAQHNPTLAYFNGDFDIFSQNTKLGVISASNHISVGDGFSSDGVSIRNKVELTVKFHTSKTLNEALNIAHKVSLLLRFIAGENVFFKDMLVSDGSENNFQLLYNTYSWGEDLDSTKSGNPLIDISSEDFPQFLDSWFSHVDRDIVRYSFYDGFLKGRSYSSDRLINAANIFDIFPSSTGSSKKVLKQEETETLERLKQHIKKEFSELDDIKCSLLNSIGFLTRTSLKERVNERITVIENYLESRGFDLDDIDFVLRLAIKARNYHVHGSEFKQLTLRQMYDFQILFTCFFEFIYAISELIECGWRESHISHLNTRHPVFDSERYLKSEITALKETVKYNQK</sequence>
<dbReference type="Proteomes" id="UP000001982">
    <property type="component" value="Chromosome"/>
</dbReference>